<organism evidence="9 10">
    <name type="scientific">Shinella zoogloeoides</name>
    <name type="common">Crabtreella saccharophila</name>
    <dbReference type="NCBI Taxonomy" id="352475"/>
    <lineage>
        <taxon>Bacteria</taxon>
        <taxon>Pseudomonadati</taxon>
        <taxon>Pseudomonadota</taxon>
        <taxon>Alphaproteobacteria</taxon>
        <taxon>Hyphomicrobiales</taxon>
        <taxon>Rhizobiaceae</taxon>
        <taxon>Shinella</taxon>
    </lineage>
</organism>
<comment type="caution">
    <text evidence="9">The sequence shown here is derived from an EMBL/GenBank/DDBJ whole genome shotgun (WGS) entry which is preliminary data.</text>
</comment>
<keyword evidence="2 7" id="KW-0378">Hydrolase</keyword>
<reference evidence="9 10" key="1">
    <citation type="submission" date="2019-12" db="EMBL/GenBank/DDBJ databases">
        <title>Shinella granuli gen. nov., sp. nov., and proposal of the reclassification of Zoogloea ramigera ATCC 19623 as Shinella zoogloeoides sp. nov.</title>
        <authorList>
            <person name="Gao J."/>
        </authorList>
    </citation>
    <scope>NUCLEOTIDE SEQUENCE [LARGE SCALE GENOMIC DNA]</scope>
    <source>
        <strain evidence="9 10">DSM 287</strain>
    </source>
</reference>
<dbReference type="GO" id="GO:0000725">
    <property type="term" value="P:recombinational repair"/>
    <property type="evidence" value="ECO:0007669"/>
    <property type="project" value="TreeGrafter"/>
</dbReference>
<dbReference type="GO" id="GO:0003677">
    <property type="term" value="F:DNA binding"/>
    <property type="evidence" value="ECO:0007669"/>
    <property type="project" value="UniProtKB-KW"/>
</dbReference>
<dbReference type="InterPro" id="IPR013986">
    <property type="entry name" value="DExx_box_DNA_helicase_dom_sf"/>
</dbReference>
<keyword evidence="5" id="KW-0238">DNA-binding</keyword>
<dbReference type="GO" id="GO:0005524">
    <property type="term" value="F:ATP binding"/>
    <property type="evidence" value="ECO:0007669"/>
    <property type="project" value="UniProtKB-UniRule"/>
</dbReference>
<sequence length="575" mass="62480">MSSYAPTQEQQNVIDHAGTAFVTACPGAGKTRTMVERARQLLNHPGDRRGVAFLSFTNAAVDELEARLRAFGVLPAPLFPSFIGTFDRFLWQFLIAPFGIPNCDQLPKLVPDKSNWEVKPPYDGAQALRLRCFDRATGKVIPILAKDEGFDVDKRQIAAHETSALSTIRRARSQGQIDFEDVRVCVRERLSDVAFAKRVGAALAARFREIIVDEAQDCNPADLEIVDWLRASGIRVKVICDPNQSIYEFRGGVTDELQRFAATFDATDRLPMSGNFRSSPAICAAIVTLRPPSSRSEPDKPLGPHRVDTTPVHILSYSGSAVSPAIGSAFRDLVEGLTIPLHLAPVLASTRASASKAIGQPTIEPTAHMTLLLAEAAMNYHFAFAVGNRRDALINLHRIVLLVQGRIGALGGYHSYLLSEGLEDGRWRPEIIALANGLRFDQADTVDQWLARARSLLVPGLVVNSTINQRLRGHADLTTALARAPTNSSPARTIHSVKGQEFPGVCVVMTTKTAGAIIDLLEGQTSTGADEEARKIYVGASRAERLLAIAVPKSRAARLQTLLVNGGCEVSLHQI</sequence>
<dbReference type="PANTHER" id="PTHR11070">
    <property type="entry name" value="UVRD / RECB / PCRA DNA HELICASE FAMILY MEMBER"/>
    <property type="match status" value="1"/>
</dbReference>
<dbReference type="SUPFAM" id="SSF52540">
    <property type="entry name" value="P-loop containing nucleoside triphosphate hydrolases"/>
    <property type="match status" value="1"/>
</dbReference>
<dbReference type="Gene3D" id="1.10.10.160">
    <property type="match status" value="1"/>
</dbReference>
<name>A0A6N8THB6_SHIZO</name>
<feature type="domain" description="UvrD-like helicase ATP-binding" evidence="8">
    <location>
        <begin position="3"/>
        <end position="279"/>
    </location>
</feature>
<evidence type="ECO:0000256" key="3">
    <source>
        <dbReference type="ARBA" id="ARBA00022806"/>
    </source>
</evidence>
<proteinExistence type="predicted"/>
<dbReference type="Proteomes" id="UP000440304">
    <property type="component" value="Unassembled WGS sequence"/>
</dbReference>
<evidence type="ECO:0000256" key="2">
    <source>
        <dbReference type="ARBA" id="ARBA00022801"/>
    </source>
</evidence>
<dbReference type="AlphaFoldDB" id="A0A6N8THB6"/>
<keyword evidence="3 7" id="KW-0347">Helicase</keyword>
<keyword evidence="4 7" id="KW-0067">ATP-binding</keyword>
<feature type="binding site" evidence="7">
    <location>
        <begin position="24"/>
        <end position="31"/>
    </location>
    <ligand>
        <name>ATP</name>
        <dbReference type="ChEBI" id="CHEBI:30616"/>
    </ligand>
</feature>
<dbReference type="InterPro" id="IPR027417">
    <property type="entry name" value="P-loop_NTPase"/>
</dbReference>
<dbReference type="InterPro" id="IPR014016">
    <property type="entry name" value="UvrD-like_ATP-bd"/>
</dbReference>
<dbReference type="PROSITE" id="PS51198">
    <property type="entry name" value="UVRD_HELICASE_ATP_BIND"/>
    <property type="match status" value="1"/>
</dbReference>
<evidence type="ECO:0000313" key="10">
    <source>
        <dbReference type="Proteomes" id="UP000440304"/>
    </source>
</evidence>
<protein>
    <recommendedName>
        <fullName evidence="6">DNA 3'-5' helicase II</fullName>
    </recommendedName>
</protein>
<evidence type="ECO:0000256" key="1">
    <source>
        <dbReference type="ARBA" id="ARBA00022741"/>
    </source>
</evidence>
<evidence type="ECO:0000256" key="7">
    <source>
        <dbReference type="PROSITE-ProRule" id="PRU00560"/>
    </source>
</evidence>
<evidence type="ECO:0000256" key="4">
    <source>
        <dbReference type="ARBA" id="ARBA00022840"/>
    </source>
</evidence>
<evidence type="ECO:0000259" key="8">
    <source>
        <dbReference type="PROSITE" id="PS51198"/>
    </source>
</evidence>
<dbReference type="OrthoDB" id="9810135at2"/>
<dbReference type="InterPro" id="IPR000212">
    <property type="entry name" value="DNA_helicase_UvrD/REP"/>
</dbReference>
<dbReference type="Pfam" id="PF00580">
    <property type="entry name" value="UvrD-helicase"/>
    <property type="match status" value="2"/>
</dbReference>
<dbReference type="GO" id="GO:0043138">
    <property type="term" value="F:3'-5' DNA helicase activity"/>
    <property type="evidence" value="ECO:0007669"/>
    <property type="project" value="UniProtKB-EC"/>
</dbReference>
<dbReference type="GO" id="GO:0016787">
    <property type="term" value="F:hydrolase activity"/>
    <property type="evidence" value="ECO:0007669"/>
    <property type="project" value="UniProtKB-UniRule"/>
</dbReference>
<dbReference type="Gene3D" id="3.40.50.300">
    <property type="entry name" value="P-loop containing nucleotide triphosphate hydrolases"/>
    <property type="match status" value="2"/>
</dbReference>
<gene>
    <name evidence="9" type="ORF">GR156_16950</name>
</gene>
<dbReference type="EMBL" id="WUML01000016">
    <property type="protein sequence ID" value="MXO02011.1"/>
    <property type="molecule type" value="Genomic_DNA"/>
</dbReference>
<keyword evidence="1 7" id="KW-0547">Nucleotide-binding</keyword>
<evidence type="ECO:0000256" key="6">
    <source>
        <dbReference type="ARBA" id="ARBA00034923"/>
    </source>
</evidence>
<evidence type="ECO:0000313" key="9">
    <source>
        <dbReference type="EMBL" id="MXO02011.1"/>
    </source>
</evidence>
<accession>A0A6N8THB6</accession>
<evidence type="ECO:0000256" key="5">
    <source>
        <dbReference type="ARBA" id="ARBA00023125"/>
    </source>
</evidence>
<dbReference type="PANTHER" id="PTHR11070:SF2">
    <property type="entry name" value="ATP-DEPENDENT DNA HELICASE SRS2"/>
    <property type="match status" value="1"/>
</dbReference>